<name>A0A9W9JWM6_9EURO</name>
<comment type="caution">
    <text evidence="3">The sequence shown here is derived from an EMBL/GenBank/DDBJ whole genome shotgun (WGS) entry which is preliminary data.</text>
</comment>
<dbReference type="CDD" id="cd11404">
    <property type="entry name" value="bHLHzip_Mlx_like"/>
    <property type="match status" value="1"/>
</dbReference>
<accession>A0A9W9JWM6</accession>
<evidence type="ECO:0000256" key="2">
    <source>
        <dbReference type="SAM" id="MobiDB-lite"/>
    </source>
</evidence>
<feature type="region of interest" description="Disordered" evidence="2">
    <location>
        <begin position="102"/>
        <end position="173"/>
    </location>
</feature>
<dbReference type="RefSeq" id="XP_056507607.1">
    <property type="nucleotide sequence ID" value="XM_056659314.1"/>
</dbReference>
<dbReference type="GeneID" id="81398483"/>
<organism evidence="3 4">
    <name type="scientific">Penicillium alfredii</name>
    <dbReference type="NCBI Taxonomy" id="1506179"/>
    <lineage>
        <taxon>Eukaryota</taxon>
        <taxon>Fungi</taxon>
        <taxon>Dikarya</taxon>
        <taxon>Ascomycota</taxon>
        <taxon>Pezizomycotina</taxon>
        <taxon>Eurotiomycetes</taxon>
        <taxon>Eurotiomycetidae</taxon>
        <taxon>Eurotiales</taxon>
        <taxon>Aspergillaceae</taxon>
        <taxon>Penicillium</taxon>
    </lineage>
</organism>
<feature type="compositionally biased region" description="Low complexity" evidence="2">
    <location>
        <begin position="128"/>
        <end position="138"/>
    </location>
</feature>
<reference evidence="3" key="1">
    <citation type="submission" date="2022-11" db="EMBL/GenBank/DDBJ databases">
        <authorList>
            <person name="Petersen C."/>
        </authorList>
    </citation>
    <scope>NUCLEOTIDE SEQUENCE</scope>
    <source>
        <strain evidence="3">IBT 34128</strain>
    </source>
</reference>
<dbReference type="Proteomes" id="UP001141434">
    <property type="component" value="Unassembled WGS sequence"/>
</dbReference>
<feature type="region of interest" description="Disordered" evidence="2">
    <location>
        <begin position="1"/>
        <end position="29"/>
    </location>
</feature>
<sequence length="245" mass="27318">MQSQVQTRDHQSRSQYSSPNTKAWPAQSELQWGTDPSFGFHGFSSPIGSWTEERMVQNLMRNLACMCSGIDFDGASEPSHSAERVPEDVPQFVSLDQLMLPSSELQSSSPQSRISQAQQETTIPTPVSSSLSQHTLSSDGHSPGTDRTSDREADAATPPSKKRKCIQKSGQETCHCRSEKRRRELVGRGYRDLCQVVPSLRMQSFTRKHILNETAALIEELVAGNDALQRQLEQLEENKEGDEVN</sequence>
<dbReference type="AlphaFoldDB" id="A0A9W9JWM6"/>
<feature type="compositionally biased region" description="Low complexity" evidence="2">
    <location>
        <begin position="102"/>
        <end position="119"/>
    </location>
</feature>
<gene>
    <name evidence="3" type="ORF">NUU61_008789</name>
</gene>
<proteinExistence type="predicted"/>
<dbReference type="InterPro" id="IPR036638">
    <property type="entry name" value="HLH_DNA-bd_sf"/>
</dbReference>
<reference evidence="3" key="2">
    <citation type="journal article" date="2023" name="IMA Fungus">
        <title>Comparative genomic study of the Penicillium genus elucidates a diverse pangenome and 15 lateral gene transfer events.</title>
        <authorList>
            <person name="Petersen C."/>
            <person name="Sorensen T."/>
            <person name="Nielsen M.R."/>
            <person name="Sondergaard T.E."/>
            <person name="Sorensen J.L."/>
            <person name="Fitzpatrick D.A."/>
            <person name="Frisvad J.C."/>
            <person name="Nielsen K.L."/>
        </authorList>
    </citation>
    <scope>NUCLEOTIDE SEQUENCE</scope>
    <source>
        <strain evidence="3">IBT 34128</strain>
    </source>
</reference>
<evidence type="ECO:0000256" key="1">
    <source>
        <dbReference type="SAM" id="Coils"/>
    </source>
</evidence>
<feature type="coiled-coil region" evidence="1">
    <location>
        <begin position="218"/>
        <end position="245"/>
    </location>
</feature>
<dbReference type="SUPFAM" id="SSF47459">
    <property type="entry name" value="HLH, helix-loop-helix DNA-binding domain"/>
    <property type="match status" value="1"/>
</dbReference>
<evidence type="ECO:0008006" key="5">
    <source>
        <dbReference type="Google" id="ProtNLM"/>
    </source>
</evidence>
<evidence type="ECO:0000313" key="4">
    <source>
        <dbReference type="Proteomes" id="UP001141434"/>
    </source>
</evidence>
<dbReference type="EMBL" id="JAPMSZ010000011">
    <property type="protein sequence ID" value="KAJ5084210.1"/>
    <property type="molecule type" value="Genomic_DNA"/>
</dbReference>
<dbReference type="OrthoDB" id="5778525at2759"/>
<evidence type="ECO:0000313" key="3">
    <source>
        <dbReference type="EMBL" id="KAJ5084210.1"/>
    </source>
</evidence>
<keyword evidence="4" id="KW-1185">Reference proteome</keyword>
<keyword evidence="1" id="KW-0175">Coiled coil</keyword>
<dbReference type="GO" id="GO:0046983">
    <property type="term" value="F:protein dimerization activity"/>
    <property type="evidence" value="ECO:0007669"/>
    <property type="project" value="InterPro"/>
</dbReference>
<protein>
    <recommendedName>
        <fullName evidence="5">BHLH domain-containing protein</fullName>
    </recommendedName>
</protein>
<dbReference type="Gene3D" id="4.10.280.10">
    <property type="entry name" value="Helix-loop-helix DNA-binding domain"/>
    <property type="match status" value="1"/>
</dbReference>